<comment type="caution">
    <text evidence="2">The sequence shown here is derived from an EMBL/GenBank/DDBJ whole genome shotgun (WGS) entry which is preliminary data.</text>
</comment>
<name>A0A1F6EWH9_9BACT</name>
<evidence type="ECO:0000259" key="1">
    <source>
        <dbReference type="SMART" id="SM00507"/>
    </source>
</evidence>
<dbReference type="SMART" id="SM00507">
    <property type="entry name" value="HNHc"/>
    <property type="match status" value="1"/>
</dbReference>
<evidence type="ECO:0000313" key="2">
    <source>
        <dbReference type="EMBL" id="OGG77974.1"/>
    </source>
</evidence>
<gene>
    <name evidence="2" type="ORF">A3B35_02800</name>
</gene>
<dbReference type="EMBL" id="MFMC01000001">
    <property type="protein sequence ID" value="OGG77974.1"/>
    <property type="molecule type" value="Genomic_DNA"/>
</dbReference>
<accession>A0A1F6EWH9</accession>
<feature type="domain" description="HNH nuclease" evidence="1">
    <location>
        <begin position="24"/>
        <end position="91"/>
    </location>
</feature>
<proteinExistence type="predicted"/>
<dbReference type="Proteomes" id="UP000177215">
    <property type="component" value="Unassembled WGS sequence"/>
</dbReference>
<dbReference type="Gene3D" id="1.10.30.50">
    <property type="match status" value="1"/>
</dbReference>
<organism evidence="2 3">
    <name type="scientific">Candidatus Kaiserbacteria bacterium RIFCSPLOWO2_01_FULL_54_24</name>
    <dbReference type="NCBI Taxonomy" id="1798515"/>
    <lineage>
        <taxon>Bacteria</taxon>
        <taxon>Candidatus Kaiseribacteriota</taxon>
    </lineage>
</organism>
<evidence type="ECO:0000313" key="3">
    <source>
        <dbReference type="Proteomes" id="UP000177215"/>
    </source>
</evidence>
<dbReference type="STRING" id="1798515.A3B35_02800"/>
<protein>
    <recommendedName>
        <fullName evidence="1">HNH nuclease domain-containing protein</fullName>
    </recommendedName>
</protein>
<sequence>MPDRRTYADRRQELIRAVAKRRRKLKDMAISYKGGQCEVCGYRKYQGALDLHHLDPKSKEFGIADKGYTRSWTKVKAELDKCILACANCHREIESGITQLPGAIQVEKRGELREA</sequence>
<reference evidence="2 3" key="1">
    <citation type="journal article" date="2016" name="Nat. Commun.">
        <title>Thousands of microbial genomes shed light on interconnected biogeochemical processes in an aquifer system.</title>
        <authorList>
            <person name="Anantharaman K."/>
            <person name="Brown C.T."/>
            <person name="Hug L.A."/>
            <person name="Sharon I."/>
            <person name="Castelle C.J."/>
            <person name="Probst A.J."/>
            <person name="Thomas B.C."/>
            <person name="Singh A."/>
            <person name="Wilkins M.J."/>
            <person name="Karaoz U."/>
            <person name="Brodie E.L."/>
            <person name="Williams K.H."/>
            <person name="Hubbard S.S."/>
            <person name="Banfield J.F."/>
        </authorList>
    </citation>
    <scope>NUCLEOTIDE SEQUENCE [LARGE SCALE GENOMIC DNA]</scope>
</reference>
<dbReference type="CDD" id="cd00085">
    <property type="entry name" value="HNHc"/>
    <property type="match status" value="1"/>
</dbReference>
<dbReference type="AlphaFoldDB" id="A0A1F6EWH9"/>
<dbReference type="InterPro" id="IPR003615">
    <property type="entry name" value="HNH_nuc"/>
</dbReference>